<evidence type="ECO:0000256" key="5">
    <source>
        <dbReference type="SAM" id="Phobius"/>
    </source>
</evidence>
<feature type="transmembrane region" description="Helical" evidence="5">
    <location>
        <begin position="84"/>
        <end position="103"/>
    </location>
</feature>
<dbReference type="PROSITE" id="PS00217">
    <property type="entry name" value="SUGAR_TRANSPORT_2"/>
    <property type="match status" value="1"/>
</dbReference>
<dbReference type="AlphaFoldDB" id="A0A4R5B782"/>
<comment type="caution">
    <text evidence="7">The sequence shown here is derived from an EMBL/GenBank/DDBJ whole genome shotgun (WGS) entry which is preliminary data.</text>
</comment>
<feature type="transmembrane region" description="Helical" evidence="5">
    <location>
        <begin position="370"/>
        <end position="395"/>
    </location>
</feature>
<dbReference type="SUPFAM" id="SSF103473">
    <property type="entry name" value="MFS general substrate transporter"/>
    <property type="match status" value="1"/>
</dbReference>
<name>A0A4R5B782_9PSEU</name>
<feature type="transmembrane region" description="Helical" evidence="5">
    <location>
        <begin position="401"/>
        <end position="419"/>
    </location>
</feature>
<feature type="transmembrane region" description="Helical" evidence="5">
    <location>
        <begin position="172"/>
        <end position="192"/>
    </location>
</feature>
<sequence length="437" mass="45955">MASVQSEAQRRRGLWVVAICFTAVVFDGYDLIVYGATLPSILAYEEWHMTPVLAGVIGSYALVGMLVGTLVCGLVTDLIGRRRMMLASIVWFSLFMGACAVAPNAQVFGLFRLLAGIGLGGVLPTAVALTVEFAPKGRRNFFNAMTCSGYSIGAILASLLAIALVQDYGFRIMYAIGTLPLVLLVPLAWKFLPESVEYLAAKGKTAEAHKVAERFGLPVTESATDPDTRTTAKGVLRLFRPPYVALLMVFAVACLIGQLLTYGLNTWLPQIMRTAGYPLGPALQFLVALSLGAIVGALVLSALADRVGGRIVLIGGFATAVVSLLLMSMNPPTAALYLAVALAGVGANGTMVVLNGYAATQFAADVRASALGVMMGIGKMGAVLGPLVGGWVMAANVGVEWSFYAFLLPAAVGVVTMFFDRGAPMTSEAVREPVVEK</sequence>
<evidence type="ECO:0000256" key="2">
    <source>
        <dbReference type="ARBA" id="ARBA00022692"/>
    </source>
</evidence>
<evidence type="ECO:0000256" key="3">
    <source>
        <dbReference type="ARBA" id="ARBA00022989"/>
    </source>
</evidence>
<comment type="subcellular location">
    <subcellularLocation>
        <location evidence="1">Cell membrane</location>
        <topology evidence="1">Multi-pass membrane protein</topology>
    </subcellularLocation>
</comment>
<dbReference type="CDD" id="cd17365">
    <property type="entry name" value="MFS_PcaK_like"/>
    <property type="match status" value="1"/>
</dbReference>
<dbReference type="EMBL" id="SMLA01000085">
    <property type="protein sequence ID" value="TDD80933.1"/>
    <property type="molecule type" value="Genomic_DNA"/>
</dbReference>
<dbReference type="InterPro" id="IPR020846">
    <property type="entry name" value="MFS_dom"/>
</dbReference>
<dbReference type="Gene3D" id="1.20.1250.20">
    <property type="entry name" value="MFS general substrate transporter like domains"/>
    <property type="match status" value="2"/>
</dbReference>
<dbReference type="InterPro" id="IPR005829">
    <property type="entry name" value="Sugar_transporter_CS"/>
</dbReference>
<dbReference type="GO" id="GO:0046943">
    <property type="term" value="F:carboxylic acid transmembrane transporter activity"/>
    <property type="evidence" value="ECO:0007669"/>
    <property type="project" value="TreeGrafter"/>
</dbReference>
<dbReference type="InterPro" id="IPR036259">
    <property type="entry name" value="MFS_trans_sf"/>
</dbReference>
<feature type="transmembrane region" description="Helical" evidence="5">
    <location>
        <begin position="335"/>
        <end position="358"/>
    </location>
</feature>
<feature type="transmembrane region" description="Helical" evidence="5">
    <location>
        <begin position="243"/>
        <end position="262"/>
    </location>
</feature>
<accession>A0A4R5B782</accession>
<feature type="transmembrane region" description="Helical" evidence="5">
    <location>
        <begin position="141"/>
        <end position="166"/>
    </location>
</feature>
<keyword evidence="8" id="KW-1185">Reference proteome</keyword>
<reference evidence="7 8" key="1">
    <citation type="submission" date="2019-03" db="EMBL/GenBank/DDBJ databases">
        <title>Draft genome sequences of novel Actinobacteria.</title>
        <authorList>
            <person name="Sahin N."/>
            <person name="Ay H."/>
            <person name="Saygin H."/>
        </authorList>
    </citation>
    <scope>NUCLEOTIDE SEQUENCE [LARGE SCALE GENOMIC DNA]</scope>
    <source>
        <strain evidence="7 8">5K548</strain>
    </source>
</reference>
<protein>
    <submittedName>
        <fullName evidence="7">MFS transporter</fullName>
    </submittedName>
</protein>
<dbReference type="RefSeq" id="WP_132686635.1">
    <property type="nucleotide sequence ID" value="NZ_SMLA01000085.1"/>
</dbReference>
<feature type="domain" description="Major facilitator superfamily (MFS) profile" evidence="6">
    <location>
        <begin position="16"/>
        <end position="425"/>
    </location>
</feature>
<feature type="transmembrane region" description="Helical" evidence="5">
    <location>
        <begin position="311"/>
        <end position="329"/>
    </location>
</feature>
<dbReference type="PANTHER" id="PTHR23508">
    <property type="entry name" value="CARBOXYLIC ACID TRANSPORTER PROTEIN HOMOLOG"/>
    <property type="match status" value="1"/>
</dbReference>
<keyword evidence="2 5" id="KW-0812">Transmembrane</keyword>
<keyword evidence="3 5" id="KW-1133">Transmembrane helix</keyword>
<evidence type="ECO:0000256" key="1">
    <source>
        <dbReference type="ARBA" id="ARBA00004651"/>
    </source>
</evidence>
<dbReference type="InterPro" id="IPR011701">
    <property type="entry name" value="MFS"/>
</dbReference>
<organism evidence="7 8">
    <name type="scientific">Saccharopolyspora karakumensis</name>
    <dbReference type="NCBI Taxonomy" id="2530386"/>
    <lineage>
        <taxon>Bacteria</taxon>
        <taxon>Bacillati</taxon>
        <taxon>Actinomycetota</taxon>
        <taxon>Actinomycetes</taxon>
        <taxon>Pseudonocardiales</taxon>
        <taxon>Pseudonocardiaceae</taxon>
        <taxon>Saccharopolyspora</taxon>
    </lineage>
</organism>
<evidence type="ECO:0000259" key="6">
    <source>
        <dbReference type="PROSITE" id="PS50850"/>
    </source>
</evidence>
<evidence type="ECO:0000256" key="4">
    <source>
        <dbReference type="ARBA" id="ARBA00023136"/>
    </source>
</evidence>
<feature type="transmembrane region" description="Helical" evidence="5">
    <location>
        <begin position="109"/>
        <end position="129"/>
    </location>
</feature>
<feature type="transmembrane region" description="Helical" evidence="5">
    <location>
        <begin position="12"/>
        <end position="32"/>
    </location>
</feature>
<dbReference type="GO" id="GO:0005886">
    <property type="term" value="C:plasma membrane"/>
    <property type="evidence" value="ECO:0007669"/>
    <property type="project" value="UniProtKB-SubCell"/>
</dbReference>
<evidence type="ECO:0000313" key="8">
    <source>
        <dbReference type="Proteomes" id="UP000294723"/>
    </source>
</evidence>
<dbReference type="Pfam" id="PF07690">
    <property type="entry name" value="MFS_1"/>
    <property type="match status" value="1"/>
</dbReference>
<gene>
    <name evidence="7" type="ORF">E1202_29745</name>
</gene>
<dbReference type="PROSITE" id="PS50850">
    <property type="entry name" value="MFS"/>
    <property type="match status" value="1"/>
</dbReference>
<keyword evidence="4 5" id="KW-0472">Membrane</keyword>
<dbReference type="Proteomes" id="UP000294723">
    <property type="component" value="Unassembled WGS sequence"/>
</dbReference>
<proteinExistence type="predicted"/>
<dbReference type="PANTHER" id="PTHR23508:SF10">
    <property type="entry name" value="CARBOXYLIC ACID TRANSPORTER PROTEIN HOMOLOG"/>
    <property type="match status" value="1"/>
</dbReference>
<feature type="transmembrane region" description="Helical" evidence="5">
    <location>
        <begin position="52"/>
        <end position="72"/>
    </location>
</feature>
<feature type="transmembrane region" description="Helical" evidence="5">
    <location>
        <begin position="282"/>
        <end position="304"/>
    </location>
</feature>
<evidence type="ECO:0000313" key="7">
    <source>
        <dbReference type="EMBL" id="TDD80933.1"/>
    </source>
</evidence>